<dbReference type="Proteomes" id="UP000435112">
    <property type="component" value="Unassembled WGS sequence"/>
</dbReference>
<sequence length="134" mass="15326">MAVLLSVVGASSSFIVRSATLFIKTAHKRYDWLKSTNLYSNLLSARHSCSTARSAPTRSPSSYHTRIRRKRTLRCAAPLRLDLCNIWRDDKIPLEVRGSRGNLSSRQILHKSKRFGYDKCILCNRLFTLTRLSL</sequence>
<organism evidence="1 4">
    <name type="scientific">Phytophthora rubi</name>
    <dbReference type="NCBI Taxonomy" id="129364"/>
    <lineage>
        <taxon>Eukaryota</taxon>
        <taxon>Sar</taxon>
        <taxon>Stramenopiles</taxon>
        <taxon>Oomycota</taxon>
        <taxon>Peronosporomycetes</taxon>
        <taxon>Peronosporales</taxon>
        <taxon>Peronosporaceae</taxon>
        <taxon>Phytophthora</taxon>
    </lineage>
</organism>
<proteinExistence type="predicted"/>
<protein>
    <submittedName>
        <fullName evidence="1">Uncharacterized protein</fullName>
    </submittedName>
</protein>
<dbReference type="EMBL" id="QXFU01005683">
    <property type="protein sequence ID" value="KAE8963443.1"/>
    <property type="molecule type" value="Genomic_DNA"/>
</dbReference>
<dbReference type="Proteomes" id="UP000434957">
    <property type="component" value="Unassembled WGS sequence"/>
</dbReference>
<gene>
    <name evidence="1" type="ORF">PR002_g29289</name>
    <name evidence="2" type="ORF">PR003_g30192</name>
</gene>
<reference evidence="1 4" key="1">
    <citation type="submission" date="2018-09" db="EMBL/GenBank/DDBJ databases">
        <title>Genomic investigation of the strawberry pathogen Phytophthora fragariae indicates pathogenicity is determined by transcriptional variation in three key races.</title>
        <authorList>
            <person name="Adams T.M."/>
            <person name="Armitage A.D."/>
            <person name="Sobczyk M.K."/>
            <person name="Bates H.J."/>
            <person name="Dunwell J.M."/>
            <person name="Nellist C.F."/>
            <person name="Harrison R.J."/>
        </authorList>
    </citation>
    <scope>NUCLEOTIDE SEQUENCE [LARGE SCALE GENOMIC DNA]</scope>
    <source>
        <strain evidence="1 4">SCRP324</strain>
        <strain evidence="2 3">SCRP333</strain>
    </source>
</reference>
<dbReference type="AlphaFoldDB" id="A0A6A3H334"/>
<dbReference type="EMBL" id="QXFT01005480">
    <property type="protein sequence ID" value="KAE9272471.1"/>
    <property type="molecule type" value="Genomic_DNA"/>
</dbReference>
<evidence type="ECO:0000313" key="1">
    <source>
        <dbReference type="EMBL" id="KAE8963443.1"/>
    </source>
</evidence>
<keyword evidence="3" id="KW-1185">Reference proteome</keyword>
<accession>A0A6A3H334</accession>
<name>A0A6A3H334_9STRA</name>
<evidence type="ECO:0000313" key="4">
    <source>
        <dbReference type="Proteomes" id="UP000435112"/>
    </source>
</evidence>
<comment type="caution">
    <text evidence="1">The sequence shown here is derived from an EMBL/GenBank/DDBJ whole genome shotgun (WGS) entry which is preliminary data.</text>
</comment>
<evidence type="ECO:0000313" key="2">
    <source>
        <dbReference type="EMBL" id="KAE9272471.1"/>
    </source>
</evidence>
<evidence type="ECO:0000313" key="3">
    <source>
        <dbReference type="Proteomes" id="UP000434957"/>
    </source>
</evidence>
<dbReference type="OrthoDB" id="10375851at2759"/>